<feature type="compositionally biased region" description="Basic and acidic residues" evidence="1">
    <location>
        <begin position="1"/>
        <end position="10"/>
    </location>
</feature>
<gene>
    <name evidence="2" type="ORF">HSB1_32600</name>
</gene>
<protein>
    <submittedName>
        <fullName evidence="2">Uncharacterized protein</fullName>
    </submittedName>
</protein>
<feature type="region of interest" description="Disordered" evidence="1">
    <location>
        <begin position="1"/>
        <end position="40"/>
    </location>
</feature>
<dbReference type="AlphaFoldDB" id="J2ZXU7"/>
<accession>J2ZXU7</accession>
<sequence>MSRRSAREGRLSTTASEASEEHKESVGEDVAVAVAGHRAS</sequence>
<evidence type="ECO:0000256" key="1">
    <source>
        <dbReference type="SAM" id="MobiDB-lite"/>
    </source>
</evidence>
<organism evidence="2 3">
    <name type="scientific">Halogranum salarium B-1</name>
    <dbReference type="NCBI Taxonomy" id="1210908"/>
    <lineage>
        <taxon>Archaea</taxon>
        <taxon>Methanobacteriati</taxon>
        <taxon>Methanobacteriota</taxon>
        <taxon>Stenosarchaea group</taxon>
        <taxon>Halobacteria</taxon>
        <taxon>Halobacteriales</taxon>
        <taxon>Haloferacaceae</taxon>
    </lineage>
</organism>
<comment type="caution">
    <text evidence="2">The sequence shown here is derived from an EMBL/GenBank/DDBJ whole genome shotgun (WGS) entry which is preliminary data.</text>
</comment>
<dbReference type="EMBL" id="ALJD01000009">
    <property type="protein sequence ID" value="EJN57843.1"/>
    <property type="molecule type" value="Genomic_DNA"/>
</dbReference>
<proteinExistence type="predicted"/>
<name>J2ZXU7_9EURY</name>
<evidence type="ECO:0000313" key="3">
    <source>
        <dbReference type="Proteomes" id="UP000007813"/>
    </source>
</evidence>
<reference evidence="2 3" key="1">
    <citation type="journal article" date="2012" name="J. Bacteriol.">
        <title>Draft Genome Sequence of the Extremely Halophilic Archaeon Halogranum salarium B-1T.</title>
        <authorList>
            <person name="Kim K.K."/>
            <person name="Lee K.C."/>
            <person name="Lee J.S."/>
        </authorList>
    </citation>
    <scope>NUCLEOTIDE SEQUENCE [LARGE SCALE GENOMIC DNA]</scope>
    <source>
        <strain evidence="2 3">B-1</strain>
    </source>
</reference>
<evidence type="ECO:0000313" key="2">
    <source>
        <dbReference type="EMBL" id="EJN57843.1"/>
    </source>
</evidence>
<dbReference type="Proteomes" id="UP000007813">
    <property type="component" value="Unassembled WGS sequence"/>
</dbReference>